<organism evidence="2 3">
    <name type="scientific">Trifolium medium</name>
    <dbReference type="NCBI Taxonomy" id="97028"/>
    <lineage>
        <taxon>Eukaryota</taxon>
        <taxon>Viridiplantae</taxon>
        <taxon>Streptophyta</taxon>
        <taxon>Embryophyta</taxon>
        <taxon>Tracheophyta</taxon>
        <taxon>Spermatophyta</taxon>
        <taxon>Magnoliopsida</taxon>
        <taxon>eudicotyledons</taxon>
        <taxon>Gunneridae</taxon>
        <taxon>Pentapetalae</taxon>
        <taxon>rosids</taxon>
        <taxon>fabids</taxon>
        <taxon>Fabales</taxon>
        <taxon>Fabaceae</taxon>
        <taxon>Papilionoideae</taxon>
        <taxon>50 kb inversion clade</taxon>
        <taxon>NPAAA clade</taxon>
        <taxon>Hologalegina</taxon>
        <taxon>IRL clade</taxon>
        <taxon>Trifolieae</taxon>
        <taxon>Trifolium</taxon>
    </lineage>
</organism>
<evidence type="ECO:0000256" key="1">
    <source>
        <dbReference type="SAM" id="MobiDB-lite"/>
    </source>
</evidence>
<keyword evidence="3" id="KW-1185">Reference proteome</keyword>
<evidence type="ECO:0000313" key="3">
    <source>
        <dbReference type="Proteomes" id="UP000265520"/>
    </source>
</evidence>
<protein>
    <submittedName>
        <fullName evidence="2">Uncharacterized protein</fullName>
    </submittedName>
</protein>
<dbReference type="Proteomes" id="UP000265520">
    <property type="component" value="Unassembled WGS sequence"/>
</dbReference>
<proteinExistence type="predicted"/>
<sequence>MYGPPRIWNKGVSPSEKRKKSLKRKDVSSSDSEFAVDEDAIATSGAT</sequence>
<dbReference type="AlphaFoldDB" id="A0A392VEL9"/>
<dbReference type="EMBL" id="LXQA011102692">
    <property type="protein sequence ID" value="MCI84940.1"/>
    <property type="molecule type" value="Genomic_DNA"/>
</dbReference>
<comment type="caution">
    <text evidence="2">The sequence shown here is derived from an EMBL/GenBank/DDBJ whole genome shotgun (WGS) entry which is preliminary data.</text>
</comment>
<feature type="non-terminal residue" evidence="2">
    <location>
        <position position="47"/>
    </location>
</feature>
<reference evidence="2 3" key="1">
    <citation type="journal article" date="2018" name="Front. Plant Sci.">
        <title>Red Clover (Trifolium pratense) and Zigzag Clover (T. medium) - A Picture of Genomic Similarities and Differences.</title>
        <authorList>
            <person name="Dluhosova J."/>
            <person name="Istvanek J."/>
            <person name="Nedelnik J."/>
            <person name="Repkova J."/>
        </authorList>
    </citation>
    <scope>NUCLEOTIDE SEQUENCE [LARGE SCALE GENOMIC DNA]</scope>
    <source>
        <strain evidence="3">cv. 10/8</strain>
        <tissue evidence="2">Leaf</tissue>
    </source>
</reference>
<name>A0A392VEL9_9FABA</name>
<feature type="region of interest" description="Disordered" evidence="1">
    <location>
        <begin position="1"/>
        <end position="47"/>
    </location>
</feature>
<evidence type="ECO:0000313" key="2">
    <source>
        <dbReference type="EMBL" id="MCI84940.1"/>
    </source>
</evidence>
<accession>A0A392VEL9</accession>